<evidence type="ECO:0000313" key="2">
    <source>
        <dbReference type="EMBL" id="MCL6741914.1"/>
    </source>
</evidence>
<dbReference type="EMBL" id="JAMGBB010000001">
    <property type="protein sequence ID" value="MCL6741914.1"/>
    <property type="molecule type" value="Genomic_DNA"/>
</dbReference>
<dbReference type="Proteomes" id="UP001165383">
    <property type="component" value="Unassembled WGS sequence"/>
</dbReference>
<dbReference type="NCBIfam" id="NF041384">
    <property type="entry name" value="YHS_seleno_dom"/>
    <property type="match status" value="1"/>
</dbReference>
<keyword evidence="3" id="KW-1185">Reference proteome</keyword>
<organism evidence="2 3">
    <name type="scientific">Sphingomonas brevis</name>
    <dbReference type="NCBI Taxonomy" id="2908206"/>
    <lineage>
        <taxon>Bacteria</taxon>
        <taxon>Pseudomonadati</taxon>
        <taxon>Pseudomonadota</taxon>
        <taxon>Alphaproteobacteria</taxon>
        <taxon>Sphingomonadales</taxon>
        <taxon>Sphingomonadaceae</taxon>
        <taxon>Sphingomonas</taxon>
    </lineage>
</organism>
<proteinExistence type="predicted"/>
<name>A0ABT0SCP3_9SPHN</name>
<evidence type="ECO:0000313" key="3">
    <source>
        <dbReference type="Proteomes" id="UP001165383"/>
    </source>
</evidence>
<evidence type="ECO:0008006" key="4">
    <source>
        <dbReference type="Google" id="ProtNLM"/>
    </source>
</evidence>
<gene>
    <name evidence="2" type="ORF">LZ518_12325</name>
</gene>
<evidence type="ECO:0000256" key="1">
    <source>
        <dbReference type="SAM" id="SignalP"/>
    </source>
</evidence>
<protein>
    <recommendedName>
        <fullName evidence="4">YHS domain protein</fullName>
    </recommendedName>
</protein>
<sequence>MRKDVVKLAFLALSLVVVPTAVPAANHPAPAVYSASDGLAAGGYDVTAYFTDGKAVRGSAKHELMLQGVTWRFASKEGKARFQANPSAYAPQFGGYCAWAVSQGYLASGDPEQWKIVNGKLYLNFNARAKELWEADQAAAIGRGDANWPAVLTKNQDNP</sequence>
<comment type="caution">
    <text evidence="2">The sequence shown here is derived from an EMBL/GenBank/DDBJ whole genome shotgun (WGS) entry which is preliminary data.</text>
</comment>
<reference evidence="2" key="1">
    <citation type="submission" date="2022-05" db="EMBL/GenBank/DDBJ databases">
        <authorList>
            <person name="Jo J.-H."/>
            <person name="Im W.-T."/>
        </authorList>
    </citation>
    <scope>NUCLEOTIDE SEQUENCE</scope>
    <source>
        <strain evidence="2">RB56-2</strain>
    </source>
</reference>
<dbReference type="RefSeq" id="WP_249916274.1">
    <property type="nucleotide sequence ID" value="NZ_JAMGBB010000001.1"/>
</dbReference>
<keyword evidence="1" id="KW-0732">Signal</keyword>
<accession>A0ABT0SCP3</accession>
<feature type="signal peptide" evidence="1">
    <location>
        <begin position="1"/>
        <end position="24"/>
    </location>
</feature>
<feature type="chain" id="PRO_5047371333" description="YHS domain protein" evidence="1">
    <location>
        <begin position="25"/>
        <end position="159"/>
    </location>
</feature>